<keyword evidence="3" id="KW-1185">Reference proteome</keyword>
<evidence type="ECO:0000313" key="3">
    <source>
        <dbReference type="Proteomes" id="UP001233999"/>
    </source>
</evidence>
<organism evidence="2 3">
    <name type="scientific">Diploptera punctata</name>
    <name type="common">Pacific beetle cockroach</name>
    <dbReference type="NCBI Taxonomy" id="6984"/>
    <lineage>
        <taxon>Eukaryota</taxon>
        <taxon>Metazoa</taxon>
        <taxon>Ecdysozoa</taxon>
        <taxon>Arthropoda</taxon>
        <taxon>Hexapoda</taxon>
        <taxon>Insecta</taxon>
        <taxon>Pterygota</taxon>
        <taxon>Neoptera</taxon>
        <taxon>Polyneoptera</taxon>
        <taxon>Dictyoptera</taxon>
        <taxon>Blattodea</taxon>
        <taxon>Blaberoidea</taxon>
        <taxon>Blaberidae</taxon>
        <taxon>Diplopterinae</taxon>
        <taxon>Diploptera</taxon>
    </lineage>
</organism>
<evidence type="ECO:0000313" key="2">
    <source>
        <dbReference type="EMBL" id="KAJ9589331.1"/>
    </source>
</evidence>
<accession>A0AAD8EGK0</accession>
<reference evidence="2" key="1">
    <citation type="journal article" date="2023" name="IScience">
        <title>Live-bearing cockroach genome reveals convergent evolutionary mechanisms linked to viviparity in insects and beyond.</title>
        <authorList>
            <person name="Fouks B."/>
            <person name="Harrison M.C."/>
            <person name="Mikhailova A.A."/>
            <person name="Marchal E."/>
            <person name="English S."/>
            <person name="Carruthers M."/>
            <person name="Jennings E.C."/>
            <person name="Chiamaka E.L."/>
            <person name="Frigard R.A."/>
            <person name="Pippel M."/>
            <person name="Attardo G.M."/>
            <person name="Benoit J.B."/>
            <person name="Bornberg-Bauer E."/>
            <person name="Tobe S.S."/>
        </authorList>
    </citation>
    <scope>NUCLEOTIDE SEQUENCE</scope>
    <source>
        <strain evidence="2">Stay&amp;Tobe</strain>
    </source>
</reference>
<dbReference type="EMBL" id="JASPKZ010004950">
    <property type="protein sequence ID" value="KAJ9589331.1"/>
    <property type="molecule type" value="Genomic_DNA"/>
</dbReference>
<evidence type="ECO:0000256" key="1">
    <source>
        <dbReference type="SAM" id="Phobius"/>
    </source>
</evidence>
<reference evidence="2" key="2">
    <citation type="submission" date="2023-05" db="EMBL/GenBank/DDBJ databases">
        <authorList>
            <person name="Fouks B."/>
        </authorList>
    </citation>
    <scope>NUCLEOTIDE SEQUENCE</scope>
    <source>
        <strain evidence="2">Stay&amp;Tobe</strain>
        <tissue evidence="2">Testes</tissue>
    </source>
</reference>
<sequence>YNSNPFFSLSFYMIGNLFSLMSYTYTSCKPLVRSTIYCAKIIIIIMPMPSHL</sequence>
<dbReference type="Proteomes" id="UP001233999">
    <property type="component" value="Unassembled WGS sequence"/>
</dbReference>
<feature type="transmembrane region" description="Helical" evidence="1">
    <location>
        <begin position="6"/>
        <end position="25"/>
    </location>
</feature>
<protein>
    <submittedName>
        <fullName evidence="2">Uncharacterized protein</fullName>
    </submittedName>
</protein>
<gene>
    <name evidence="2" type="ORF">L9F63_017460</name>
</gene>
<feature type="non-terminal residue" evidence="2">
    <location>
        <position position="1"/>
    </location>
</feature>
<keyword evidence="1" id="KW-0472">Membrane</keyword>
<dbReference type="AlphaFoldDB" id="A0AAD8EGK0"/>
<comment type="caution">
    <text evidence="2">The sequence shown here is derived from an EMBL/GenBank/DDBJ whole genome shotgun (WGS) entry which is preliminary data.</text>
</comment>
<name>A0AAD8EGK0_DIPPU</name>
<feature type="non-terminal residue" evidence="2">
    <location>
        <position position="52"/>
    </location>
</feature>
<keyword evidence="1" id="KW-0812">Transmembrane</keyword>
<keyword evidence="1" id="KW-1133">Transmembrane helix</keyword>
<proteinExistence type="predicted"/>